<dbReference type="InterPro" id="IPR014284">
    <property type="entry name" value="RNA_pol_sigma-70_dom"/>
</dbReference>
<name>A0A0W0STJ7_9GAMM</name>
<evidence type="ECO:0000256" key="4">
    <source>
        <dbReference type="ARBA" id="ARBA00023163"/>
    </source>
</evidence>
<evidence type="ECO:0000259" key="6">
    <source>
        <dbReference type="Pfam" id="PF08281"/>
    </source>
</evidence>
<proteinExistence type="inferred from homology"/>
<dbReference type="Pfam" id="PF08281">
    <property type="entry name" value="Sigma70_r4_2"/>
    <property type="match status" value="1"/>
</dbReference>
<dbReference type="EMBL" id="LNXV01000004">
    <property type="protein sequence ID" value="KTC86696.1"/>
    <property type="molecule type" value="Genomic_DNA"/>
</dbReference>
<dbReference type="NCBIfam" id="TIGR02937">
    <property type="entry name" value="sigma70-ECF"/>
    <property type="match status" value="1"/>
</dbReference>
<dbReference type="Proteomes" id="UP000054742">
    <property type="component" value="Unassembled WGS sequence"/>
</dbReference>
<evidence type="ECO:0000256" key="2">
    <source>
        <dbReference type="ARBA" id="ARBA00023015"/>
    </source>
</evidence>
<comment type="caution">
    <text evidence="7">The sequence shown here is derived from an EMBL/GenBank/DDBJ whole genome shotgun (WGS) entry which is preliminary data.</text>
</comment>
<dbReference type="CDD" id="cd06171">
    <property type="entry name" value="Sigma70_r4"/>
    <property type="match status" value="1"/>
</dbReference>
<reference evidence="7 8" key="1">
    <citation type="submission" date="2015-11" db="EMBL/GenBank/DDBJ databases">
        <title>Genomic analysis of 38 Legionella species identifies large and diverse effector repertoires.</title>
        <authorList>
            <person name="Burstein D."/>
            <person name="Amaro F."/>
            <person name="Zusman T."/>
            <person name="Lifshitz Z."/>
            <person name="Cohen O."/>
            <person name="Gilbert J.A."/>
            <person name="Pupko T."/>
            <person name="Shuman H.A."/>
            <person name="Segal G."/>
        </authorList>
    </citation>
    <scope>NUCLEOTIDE SEQUENCE [LARGE SCALE GENOMIC DNA]</scope>
    <source>
        <strain evidence="7 8">ATCC 43878</strain>
    </source>
</reference>
<dbReference type="STRING" id="29422.Lbru_0637"/>
<dbReference type="InterPro" id="IPR039425">
    <property type="entry name" value="RNA_pol_sigma-70-like"/>
</dbReference>
<dbReference type="InterPro" id="IPR013325">
    <property type="entry name" value="RNA_pol_sigma_r2"/>
</dbReference>
<dbReference type="PANTHER" id="PTHR43133">
    <property type="entry name" value="RNA POLYMERASE ECF-TYPE SIGMA FACTO"/>
    <property type="match status" value="1"/>
</dbReference>
<dbReference type="PANTHER" id="PTHR43133:SF53">
    <property type="entry name" value="ECF RNA POLYMERASE SIGMA-E FACTOR"/>
    <property type="match status" value="1"/>
</dbReference>
<keyword evidence="8" id="KW-1185">Reference proteome</keyword>
<keyword evidence="2" id="KW-0805">Transcription regulation</keyword>
<evidence type="ECO:0000313" key="7">
    <source>
        <dbReference type="EMBL" id="KTC86696.1"/>
    </source>
</evidence>
<accession>A0A0W0STJ7</accession>
<dbReference type="InterPro" id="IPR007627">
    <property type="entry name" value="RNA_pol_sigma70_r2"/>
</dbReference>
<evidence type="ECO:0000256" key="1">
    <source>
        <dbReference type="ARBA" id="ARBA00010641"/>
    </source>
</evidence>
<evidence type="ECO:0000256" key="3">
    <source>
        <dbReference type="ARBA" id="ARBA00023082"/>
    </source>
</evidence>
<dbReference type="InterPro" id="IPR013249">
    <property type="entry name" value="RNA_pol_sigma70_r4_t2"/>
</dbReference>
<comment type="similarity">
    <text evidence="1">Belongs to the sigma-70 factor family. ECF subfamily.</text>
</comment>
<feature type="domain" description="RNA polymerase sigma-70 region 2" evidence="5">
    <location>
        <begin position="42"/>
        <end position="90"/>
    </location>
</feature>
<dbReference type="SUPFAM" id="SSF88659">
    <property type="entry name" value="Sigma3 and sigma4 domains of RNA polymerase sigma factors"/>
    <property type="match status" value="1"/>
</dbReference>
<keyword evidence="3" id="KW-0731">Sigma factor</keyword>
<dbReference type="PATRIC" id="fig|29422.6.peg.666"/>
<dbReference type="RefSeq" id="WP_058440724.1">
    <property type="nucleotide sequence ID" value="NZ_CAAAHU010000007.1"/>
</dbReference>
<dbReference type="GO" id="GO:0006352">
    <property type="term" value="P:DNA-templated transcription initiation"/>
    <property type="evidence" value="ECO:0007669"/>
    <property type="project" value="InterPro"/>
</dbReference>
<feature type="domain" description="RNA polymerase sigma factor 70 region 4 type 2" evidence="6">
    <location>
        <begin position="122"/>
        <end position="171"/>
    </location>
</feature>
<keyword evidence="4" id="KW-0804">Transcription</keyword>
<dbReference type="GO" id="GO:0003677">
    <property type="term" value="F:DNA binding"/>
    <property type="evidence" value="ECO:0007669"/>
    <property type="project" value="InterPro"/>
</dbReference>
<evidence type="ECO:0000313" key="8">
    <source>
        <dbReference type="Proteomes" id="UP000054742"/>
    </source>
</evidence>
<dbReference type="InterPro" id="IPR013324">
    <property type="entry name" value="RNA_pol_sigma_r3/r4-like"/>
</dbReference>
<dbReference type="OrthoDB" id="9780326at2"/>
<dbReference type="InterPro" id="IPR036388">
    <property type="entry name" value="WH-like_DNA-bd_sf"/>
</dbReference>
<organism evidence="7 8">
    <name type="scientific">Legionella brunensis</name>
    <dbReference type="NCBI Taxonomy" id="29422"/>
    <lineage>
        <taxon>Bacteria</taxon>
        <taxon>Pseudomonadati</taxon>
        <taxon>Pseudomonadota</taxon>
        <taxon>Gammaproteobacteria</taxon>
        <taxon>Legionellales</taxon>
        <taxon>Legionellaceae</taxon>
        <taxon>Legionella</taxon>
    </lineage>
</organism>
<dbReference type="SUPFAM" id="SSF88946">
    <property type="entry name" value="Sigma2 domain of RNA polymerase sigma factors"/>
    <property type="match status" value="1"/>
</dbReference>
<sequence length="182" mass="21338">MDCKNLTDSQLIKLALTGDSFAVNHLIIRYRTKIFLQIHSQVDDFSMVNDLAQEVCLKVFRYLPSFKQHSSFTTWLYRITQNTIINHFRAIKMEFQESICLATIETSNYSPESYVFGLQLGQQINAILLNMPEELQRCFHLYVTKGLSYKAIAKHLHCPLNTVRSRIHRVRHLLKERINFDS</sequence>
<protein>
    <submittedName>
        <fullName evidence="7">Sigma factor RpoE (Sigma 24)</fullName>
    </submittedName>
</protein>
<gene>
    <name evidence="7" type="primary">rpoE</name>
    <name evidence="7" type="ORF">Lbru_0637</name>
</gene>
<dbReference type="Pfam" id="PF04542">
    <property type="entry name" value="Sigma70_r2"/>
    <property type="match status" value="1"/>
</dbReference>
<dbReference type="GO" id="GO:0016987">
    <property type="term" value="F:sigma factor activity"/>
    <property type="evidence" value="ECO:0007669"/>
    <property type="project" value="UniProtKB-KW"/>
</dbReference>
<dbReference type="Gene3D" id="1.10.1740.10">
    <property type="match status" value="1"/>
</dbReference>
<evidence type="ECO:0000259" key="5">
    <source>
        <dbReference type="Pfam" id="PF04542"/>
    </source>
</evidence>
<dbReference type="Gene3D" id="1.10.10.10">
    <property type="entry name" value="Winged helix-like DNA-binding domain superfamily/Winged helix DNA-binding domain"/>
    <property type="match status" value="1"/>
</dbReference>
<dbReference type="AlphaFoldDB" id="A0A0W0STJ7"/>